<dbReference type="Pfam" id="PF13307">
    <property type="entry name" value="Helicase_C_2"/>
    <property type="match status" value="1"/>
</dbReference>
<dbReference type="PANTHER" id="PTHR11472">
    <property type="entry name" value="DNA REPAIR DEAD HELICASE RAD3/XP-D SUBFAMILY MEMBER"/>
    <property type="match status" value="1"/>
</dbReference>
<sequence>MSRAERVSALVGRRSSGLDSSPRHHLRLRDYMATTVGPDGRPHYVYTISGVRVEFPAKAYPSQIAMMDKVIRGLQRGQHCLLESPTGSGKTLALLCASLAWQRAEAENVRKFNEAVEASARANLKSVPIQSADATETQLGLPSSANWNTREPIKSESVYLADNSNVKEESVSDMSAFYSDGNSDDDFKMPTKKRTKMSKSPPGRPAIRPAAGTAVKMEDVKKERVTLSTDGQVESPAEQAFIQRKQRIPKIFFGTRTHKQITQVVKEFRRTVYCNTPMGVLASRDHTCIHPQVSRSANKNEGCKTLNDRRLARQDPQQKGGCSYRWQGKEKLKTQGQIRSYGLDKGWDIEDLVSLGRRIRVCPYYGSRDLAEQAQIVFSPYNYLIDPRVRRSMKIPIDKNVIILDEAHNIEDCARESAGGSWSQEDFHLALNDCEKIGNRHPTMEREIDQLAQFCSYMMQWIGKHAPKMKSVGFDREVHVMTGTEFVANLSVDGYGPEPLAELKKIIDYIFSEQLESDYNDKEENEEPQLSAVTQALLEGFLMIVDLMLSGNHVRRDDYRAVVVRTVERKQKKGAGSSFFGKANIASQWTYALNLWCLNSAVVMQEIKESTRSIIVTSGTLSPMASYQSELDIDFKLTLEANHVIPAQRVWIGTISQGPKNSLLNGTFKVTGTFEYQDELGRLLLSVCQTIPHGVLCFLPSYSLLEKLVARWQDTGLWQHLSTLKTIVCESRDSRDFEETLKSFYSAIEDSENALSCNLNGSCELSDESPGKKKSDFPSGAVMLAVCRGKVSEGLDFTDNNARAVVCVGIPFPNFKDTQVELKRQYNDKLSASTPLLNGSEWYEIQAFRALNQALGRCIRHKADWGAILLVDDRFAKTPRYVNQLSKWVRSSIRHFNCFPPMLNSLKEFADNFVAEDAASLIASQQQLILSTQQGSQSSTAMVVSSPYFDRSSAAAAVAVSSPQVVYVSEDEGNSLLSENDISVVEPSPVKINPRSHEMNATPVRPPYSKTAPVAALHPQEMKAAPVRHSLAGKKPFTTLLGNSNKLSLSQRKLAAENGSHYFQFMDPTSGNSKFS</sequence>
<dbReference type="FunFam" id="3.40.50.300:FF:000731">
    <property type="entry name" value="Fanconi anemia group J protein homolog"/>
    <property type="match status" value="1"/>
</dbReference>
<dbReference type="InterPro" id="IPR027417">
    <property type="entry name" value="P-loop_NTPase"/>
</dbReference>
<dbReference type="OrthoDB" id="19182at2759"/>
<dbReference type="GO" id="GO:0005634">
    <property type="term" value="C:nucleus"/>
    <property type="evidence" value="ECO:0007669"/>
    <property type="project" value="UniProtKB-SubCell"/>
</dbReference>
<evidence type="ECO:0000256" key="1">
    <source>
        <dbReference type="ARBA" id="ARBA00001966"/>
    </source>
</evidence>
<keyword evidence="6" id="KW-0547">Nucleotide-binding</keyword>
<dbReference type="SMART" id="SM00487">
    <property type="entry name" value="DEXDc"/>
    <property type="match status" value="1"/>
</dbReference>
<dbReference type="GO" id="GO:0051539">
    <property type="term" value="F:4 iron, 4 sulfur cluster binding"/>
    <property type="evidence" value="ECO:0007669"/>
    <property type="project" value="UniProtKB-KW"/>
</dbReference>
<evidence type="ECO:0000256" key="12">
    <source>
        <dbReference type="ARBA" id="ARBA00023014"/>
    </source>
</evidence>
<evidence type="ECO:0000256" key="5">
    <source>
        <dbReference type="ARBA" id="ARBA00022723"/>
    </source>
</evidence>
<accession>A0A0N8BIT9</accession>
<dbReference type="InterPro" id="IPR014013">
    <property type="entry name" value="Helic_SF1/SF2_ATP-bd_DinG/Rad3"/>
</dbReference>
<proteinExistence type="inferred from homology"/>
<dbReference type="CDD" id="cd18788">
    <property type="entry name" value="SF2_C_XPD"/>
    <property type="match status" value="1"/>
</dbReference>
<evidence type="ECO:0000256" key="9">
    <source>
        <dbReference type="ARBA" id="ARBA00022806"/>
    </source>
</evidence>
<keyword evidence="13" id="KW-0234">DNA repair</keyword>
<evidence type="ECO:0000256" key="16">
    <source>
        <dbReference type="ARBA" id="ARBA00044969"/>
    </source>
</evidence>
<dbReference type="InterPro" id="IPR010614">
    <property type="entry name" value="RAD3-like_helicase_DEAD"/>
</dbReference>
<dbReference type="AlphaFoldDB" id="A0A0N8BIT9"/>
<dbReference type="SMART" id="SM00491">
    <property type="entry name" value="HELICc2"/>
    <property type="match status" value="1"/>
</dbReference>
<evidence type="ECO:0000256" key="11">
    <source>
        <dbReference type="ARBA" id="ARBA00023004"/>
    </source>
</evidence>
<dbReference type="NCBIfam" id="TIGR00604">
    <property type="entry name" value="rad3"/>
    <property type="match status" value="1"/>
</dbReference>
<comment type="catalytic activity">
    <reaction evidence="17">
        <text>ATP + H2O = ADP + phosphate + H(+)</text>
        <dbReference type="Rhea" id="RHEA:13065"/>
        <dbReference type="ChEBI" id="CHEBI:15377"/>
        <dbReference type="ChEBI" id="CHEBI:15378"/>
        <dbReference type="ChEBI" id="CHEBI:30616"/>
        <dbReference type="ChEBI" id="CHEBI:43474"/>
        <dbReference type="ChEBI" id="CHEBI:456216"/>
        <dbReference type="EC" id="5.6.2.3"/>
    </reaction>
</comment>
<keyword evidence="9" id="KW-0347">Helicase</keyword>
<dbReference type="SMART" id="SM00488">
    <property type="entry name" value="DEXDc2"/>
    <property type="match status" value="1"/>
</dbReference>
<dbReference type="InterPro" id="IPR045028">
    <property type="entry name" value="DinG/Rad3-like"/>
</dbReference>
<evidence type="ECO:0000256" key="7">
    <source>
        <dbReference type="ARBA" id="ARBA00022763"/>
    </source>
</evidence>
<dbReference type="GO" id="GO:0043139">
    <property type="term" value="F:5'-3' DNA helicase activity"/>
    <property type="evidence" value="ECO:0007669"/>
    <property type="project" value="UniProtKB-EC"/>
</dbReference>
<evidence type="ECO:0000259" key="19">
    <source>
        <dbReference type="PROSITE" id="PS51193"/>
    </source>
</evidence>
<comment type="similarity">
    <text evidence="3">Belongs to the DEAD box helicase family. DEAH subfamily.</text>
</comment>
<dbReference type="PANTHER" id="PTHR11472:SF47">
    <property type="entry name" value="FANCONI ANEMIA GROUP J PROTEIN"/>
    <property type="match status" value="1"/>
</dbReference>
<evidence type="ECO:0000256" key="13">
    <source>
        <dbReference type="ARBA" id="ARBA00023204"/>
    </source>
</evidence>
<keyword evidence="11" id="KW-0408">Iron</keyword>
<dbReference type="GO" id="GO:0005524">
    <property type="term" value="F:ATP binding"/>
    <property type="evidence" value="ECO:0007669"/>
    <property type="project" value="UniProtKB-KW"/>
</dbReference>
<dbReference type="GO" id="GO:0003677">
    <property type="term" value="F:DNA binding"/>
    <property type="evidence" value="ECO:0007669"/>
    <property type="project" value="InterPro"/>
</dbReference>
<keyword evidence="8" id="KW-0378">Hydrolase</keyword>
<protein>
    <recommendedName>
        <fullName evidence="16">DNA 5'-3' helicase</fullName>
        <ecNumber evidence="16">5.6.2.3</ecNumber>
    </recommendedName>
    <alternativeName>
        <fullName evidence="18">DNA 5'-3' helicase FANCJ</fullName>
    </alternativeName>
</protein>
<keyword evidence="12" id="KW-0411">Iron-sulfur</keyword>
<dbReference type="GO" id="GO:0016818">
    <property type="term" value="F:hydrolase activity, acting on acid anhydrides, in phosphorus-containing anhydrides"/>
    <property type="evidence" value="ECO:0007669"/>
    <property type="project" value="InterPro"/>
</dbReference>
<dbReference type="GO" id="GO:0006289">
    <property type="term" value="P:nucleotide-excision repair"/>
    <property type="evidence" value="ECO:0007669"/>
    <property type="project" value="TreeGrafter"/>
</dbReference>
<evidence type="ECO:0000256" key="14">
    <source>
        <dbReference type="ARBA" id="ARBA00023235"/>
    </source>
</evidence>
<name>A0A0N8BIT9_9CRUS</name>
<dbReference type="PROSITE" id="PS51193">
    <property type="entry name" value="HELICASE_ATP_BIND_2"/>
    <property type="match status" value="1"/>
</dbReference>
<dbReference type="GO" id="GO:0046872">
    <property type="term" value="F:metal ion binding"/>
    <property type="evidence" value="ECO:0007669"/>
    <property type="project" value="UniProtKB-KW"/>
</dbReference>
<evidence type="ECO:0000256" key="4">
    <source>
        <dbReference type="ARBA" id="ARBA00022485"/>
    </source>
</evidence>
<comment type="subcellular location">
    <subcellularLocation>
        <location evidence="2">Nucleus</location>
    </subcellularLocation>
</comment>
<dbReference type="GO" id="GO:1990918">
    <property type="term" value="P:double-strand break repair involved in meiotic recombination"/>
    <property type="evidence" value="ECO:0007669"/>
    <property type="project" value="TreeGrafter"/>
</dbReference>
<keyword evidence="14" id="KW-0413">Isomerase</keyword>
<evidence type="ECO:0000256" key="3">
    <source>
        <dbReference type="ARBA" id="ARBA00008792"/>
    </source>
</evidence>
<dbReference type="Pfam" id="PF06733">
    <property type="entry name" value="DEAD_2"/>
    <property type="match status" value="1"/>
</dbReference>
<comment type="cofactor">
    <cofactor evidence="1">
        <name>[4Fe-4S] cluster</name>
        <dbReference type="ChEBI" id="CHEBI:49883"/>
    </cofactor>
</comment>
<evidence type="ECO:0000256" key="6">
    <source>
        <dbReference type="ARBA" id="ARBA00022741"/>
    </source>
</evidence>
<keyword evidence="15" id="KW-0539">Nucleus</keyword>
<evidence type="ECO:0000256" key="15">
    <source>
        <dbReference type="ARBA" id="ARBA00023242"/>
    </source>
</evidence>
<evidence type="ECO:0000313" key="20">
    <source>
        <dbReference type="EMBL" id="JAN37801.1"/>
    </source>
</evidence>
<evidence type="ECO:0000256" key="17">
    <source>
        <dbReference type="ARBA" id="ARBA00048954"/>
    </source>
</evidence>
<dbReference type="InterPro" id="IPR006554">
    <property type="entry name" value="Helicase-like_DEXD_c2"/>
</dbReference>
<evidence type="ECO:0000256" key="2">
    <source>
        <dbReference type="ARBA" id="ARBA00004123"/>
    </source>
</evidence>
<dbReference type="FunFam" id="3.40.50.300:FF:006038">
    <property type="entry name" value="Uncharacterized protein"/>
    <property type="match status" value="1"/>
</dbReference>
<evidence type="ECO:0000256" key="10">
    <source>
        <dbReference type="ARBA" id="ARBA00022840"/>
    </source>
</evidence>
<organism evidence="20">
    <name type="scientific">Daphnia magna</name>
    <dbReference type="NCBI Taxonomy" id="35525"/>
    <lineage>
        <taxon>Eukaryota</taxon>
        <taxon>Metazoa</taxon>
        <taxon>Ecdysozoa</taxon>
        <taxon>Arthropoda</taxon>
        <taxon>Crustacea</taxon>
        <taxon>Branchiopoda</taxon>
        <taxon>Diplostraca</taxon>
        <taxon>Cladocera</taxon>
        <taxon>Anomopoda</taxon>
        <taxon>Daphniidae</taxon>
        <taxon>Daphnia</taxon>
    </lineage>
</organism>
<keyword evidence="7" id="KW-0227">DNA damage</keyword>
<keyword evidence="5" id="KW-0479">Metal-binding</keyword>
<evidence type="ECO:0000256" key="8">
    <source>
        <dbReference type="ARBA" id="ARBA00022801"/>
    </source>
</evidence>
<dbReference type="EMBL" id="GDIQ01056936">
    <property type="protein sequence ID" value="JAN37801.1"/>
    <property type="molecule type" value="Transcribed_RNA"/>
</dbReference>
<keyword evidence="4" id="KW-0004">4Fe-4S</keyword>
<keyword evidence="10" id="KW-0067">ATP-binding</keyword>
<dbReference type="EC" id="5.6.2.3" evidence="16"/>
<feature type="domain" description="Helicase ATP-binding" evidence="19">
    <location>
        <begin position="49"/>
        <end position="455"/>
    </location>
</feature>
<dbReference type="InterPro" id="IPR006555">
    <property type="entry name" value="ATP-dep_Helicase_C"/>
</dbReference>
<evidence type="ECO:0000256" key="18">
    <source>
        <dbReference type="ARBA" id="ARBA00082714"/>
    </source>
</evidence>
<dbReference type="InterPro" id="IPR014001">
    <property type="entry name" value="Helicase_ATP-bd"/>
</dbReference>
<dbReference type="SUPFAM" id="SSF52540">
    <property type="entry name" value="P-loop containing nucleoside triphosphate hydrolases"/>
    <property type="match status" value="2"/>
</dbReference>
<reference evidence="20" key="1">
    <citation type="submission" date="2015-10" db="EMBL/GenBank/DDBJ databases">
        <title>EvidentialGene: Evidence-directed Construction of Complete mRNA Transcriptomes without Genomes.</title>
        <authorList>
            <person name="Gilbert D.G."/>
        </authorList>
    </citation>
    <scope>NUCLEOTIDE SEQUENCE</scope>
</reference>
<dbReference type="InterPro" id="IPR013020">
    <property type="entry name" value="Rad3/Chl1-like"/>
</dbReference>
<dbReference type="Gene3D" id="3.40.50.300">
    <property type="entry name" value="P-loop containing nucleotide triphosphate hydrolases"/>
    <property type="match status" value="3"/>
</dbReference>